<feature type="compositionally biased region" description="Low complexity" evidence="2">
    <location>
        <begin position="230"/>
        <end position="240"/>
    </location>
</feature>
<dbReference type="CDD" id="cd15843">
    <property type="entry name" value="R-SNARE"/>
    <property type="match status" value="1"/>
</dbReference>
<reference evidence="5" key="2">
    <citation type="submission" date="2021-04" db="EMBL/GenBank/DDBJ databases">
        <authorList>
            <person name="Podell S."/>
        </authorList>
    </citation>
    <scope>NUCLEOTIDE SEQUENCE</scope>
    <source>
        <strain evidence="5">Hildebrandi</strain>
    </source>
</reference>
<comment type="caution">
    <text evidence="5">The sequence shown here is derived from an EMBL/GenBank/DDBJ whole genome shotgun (WGS) entry which is preliminary data.</text>
</comment>
<evidence type="ECO:0000256" key="3">
    <source>
        <dbReference type="SAM" id="Phobius"/>
    </source>
</evidence>
<feature type="transmembrane region" description="Helical" evidence="3">
    <location>
        <begin position="337"/>
        <end position="357"/>
    </location>
</feature>
<feature type="region of interest" description="Disordered" evidence="2">
    <location>
        <begin position="1"/>
        <end position="23"/>
    </location>
</feature>
<sequence>MKNRLFFSSNKRKEAQQQQEAASSIAYPYHDTISRDLAGKTPSILWSAILRNDTMLVEADLGAALHTEVQEAANLLLKKPPTPGWEHATLAKYKVHAAASGHQGLASLDDDPNGKLKGMKFHVYENFAEEEDPVVDGEGSGNEWVDNEPPARPVQRRYKNDGLTIWTFACVYDPSLVDFIQVQSFLEKIVTVTEVYRQPTVRVEGESRCDQWHDSQKQQQDSDPFSDLFQPPSSQQRSPQDVWRYGSHHAAQSSFAPILLQRMEEVSYYGKLAMCHAKVESVKEIMSRNIDLILENEERLAVMATEKAAQLNEMAKVFAKNSKKVKRQMLWNNAKHGAIIGTAITAGVAVVAVPPLLALL</sequence>
<feature type="region of interest" description="Disordered" evidence="2">
    <location>
        <begin position="133"/>
        <end position="153"/>
    </location>
</feature>
<evidence type="ECO:0000313" key="6">
    <source>
        <dbReference type="Proteomes" id="UP000693970"/>
    </source>
</evidence>
<dbReference type="PANTHER" id="PTHR45701">
    <property type="entry name" value="SYNAPTOBREVIN FAMILY MEMBER"/>
    <property type="match status" value="1"/>
</dbReference>
<gene>
    <name evidence="5" type="ORF">IV203_018197</name>
</gene>
<keyword evidence="3" id="KW-0812">Transmembrane</keyword>
<keyword evidence="1" id="KW-0175">Coiled coil</keyword>
<keyword evidence="3" id="KW-1133">Transmembrane helix</keyword>
<dbReference type="InterPro" id="IPR016444">
    <property type="entry name" value="Synaptobrevin/VAMP"/>
</dbReference>
<reference evidence="5" key="1">
    <citation type="journal article" date="2021" name="Sci. Rep.">
        <title>Diploid genomic architecture of Nitzschia inconspicua, an elite biomass production diatom.</title>
        <authorList>
            <person name="Oliver A."/>
            <person name="Podell S."/>
            <person name="Pinowska A."/>
            <person name="Traller J.C."/>
            <person name="Smith S.R."/>
            <person name="McClure R."/>
            <person name="Beliaev A."/>
            <person name="Bohutskyi P."/>
            <person name="Hill E.A."/>
            <person name="Rabines A."/>
            <person name="Zheng H."/>
            <person name="Allen L.Z."/>
            <person name="Kuo A."/>
            <person name="Grigoriev I.V."/>
            <person name="Allen A.E."/>
            <person name="Hazlebeck D."/>
            <person name="Allen E.E."/>
        </authorList>
    </citation>
    <scope>NUCLEOTIDE SEQUENCE</scope>
    <source>
        <strain evidence="5">Hildebrandi</strain>
    </source>
</reference>
<dbReference type="AlphaFoldDB" id="A0A9K3M1M2"/>
<dbReference type="Proteomes" id="UP000693970">
    <property type="component" value="Unassembled WGS sequence"/>
</dbReference>
<feature type="compositionally biased region" description="Basic and acidic residues" evidence="2">
    <location>
        <begin position="206"/>
        <end position="216"/>
    </location>
</feature>
<evidence type="ECO:0000256" key="2">
    <source>
        <dbReference type="SAM" id="MobiDB-lite"/>
    </source>
</evidence>
<proteinExistence type="predicted"/>
<dbReference type="InterPro" id="IPR042855">
    <property type="entry name" value="V_SNARE_CC"/>
</dbReference>
<feature type="domain" description="V-SNARE coiled-coil homology" evidence="4">
    <location>
        <begin position="271"/>
        <end position="332"/>
    </location>
</feature>
<dbReference type="OrthoDB" id="45403at2759"/>
<evidence type="ECO:0000313" key="5">
    <source>
        <dbReference type="EMBL" id="KAG7372054.1"/>
    </source>
</evidence>
<accession>A0A9K3M1M2</accession>
<organism evidence="5 6">
    <name type="scientific">Nitzschia inconspicua</name>
    <dbReference type="NCBI Taxonomy" id="303405"/>
    <lineage>
        <taxon>Eukaryota</taxon>
        <taxon>Sar</taxon>
        <taxon>Stramenopiles</taxon>
        <taxon>Ochrophyta</taxon>
        <taxon>Bacillariophyta</taxon>
        <taxon>Bacillariophyceae</taxon>
        <taxon>Bacillariophycidae</taxon>
        <taxon>Bacillariales</taxon>
        <taxon>Bacillariaceae</taxon>
        <taxon>Nitzschia</taxon>
    </lineage>
</organism>
<protein>
    <submittedName>
        <fullName evidence="5">Synaptobrevin</fullName>
    </submittedName>
</protein>
<dbReference type="EMBL" id="JAGRRH010000003">
    <property type="protein sequence ID" value="KAG7372054.1"/>
    <property type="molecule type" value="Genomic_DNA"/>
</dbReference>
<name>A0A9K3M1M2_9STRA</name>
<keyword evidence="3" id="KW-0472">Membrane</keyword>
<dbReference type="PROSITE" id="PS50892">
    <property type="entry name" value="V_SNARE"/>
    <property type="match status" value="1"/>
</dbReference>
<evidence type="ECO:0000259" key="4">
    <source>
        <dbReference type="PROSITE" id="PS50892"/>
    </source>
</evidence>
<dbReference type="Pfam" id="PF00957">
    <property type="entry name" value="Synaptobrevin"/>
    <property type="match status" value="1"/>
</dbReference>
<feature type="region of interest" description="Disordered" evidence="2">
    <location>
        <begin position="206"/>
        <end position="240"/>
    </location>
</feature>
<evidence type="ECO:0000256" key="1">
    <source>
        <dbReference type="PROSITE-ProRule" id="PRU00290"/>
    </source>
</evidence>
<keyword evidence="6" id="KW-1185">Reference proteome</keyword>